<dbReference type="FunFam" id="1.20.140.10:FF:000004">
    <property type="entry name" value="Acyl-CoA dehydrogenase FadE25"/>
    <property type="match status" value="1"/>
</dbReference>
<dbReference type="SUPFAM" id="SSF47203">
    <property type="entry name" value="Acyl-CoA dehydrogenase C-terminal domain-like"/>
    <property type="match status" value="1"/>
</dbReference>
<evidence type="ECO:0000259" key="6">
    <source>
        <dbReference type="Pfam" id="PF00441"/>
    </source>
</evidence>
<dbReference type="PANTHER" id="PTHR43884:SF12">
    <property type="entry name" value="ISOVALERYL-COA DEHYDROGENASE, MITOCHONDRIAL-RELATED"/>
    <property type="match status" value="1"/>
</dbReference>
<evidence type="ECO:0000259" key="8">
    <source>
        <dbReference type="Pfam" id="PF02771"/>
    </source>
</evidence>
<evidence type="ECO:0000313" key="9">
    <source>
        <dbReference type="EMBL" id="XCP97861.1"/>
    </source>
</evidence>
<sequence>MELNEQQLRCKQEAASYTNQYVIPYAAFHDREERLHPEVIESLKSSGYLGSMIPKEYGGLGLDPISVGVLNEEIGRGCSSVRSLLTVHGMVAIAILKFGSEQMRSHWLPRLASGEVLGAFGLSEPGIGSDAKSIETQAEPEEDNYRLNGRKKWITMGLIADVFLIFAQVNDKPTAFLIERKSPGFGVQPIQGMLGVKGSMLAELHLEDCRVAKDSMLGRPGMGVSMVALHCLDYGRYTVAWGCVGLGQACLEASLSHAGSRQQFGVLLQDNQLIQKMLTEMIVEVKAARLLCYQAGYLKEVMDPDSIMETWTAKYHAADMVNKAAHRAVQILGAKGRSTESPVERFYRDARVNEIIEGTTQMHEMVIASYAASTHQSVQEEAVHS</sequence>
<dbReference type="Pfam" id="PF02771">
    <property type="entry name" value="Acyl-CoA_dh_N"/>
    <property type="match status" value="1"/>
</dbReference>
<dbReference type="PIRSF" id="PIRSF016578">
    <property type="entry name" value="HsaA"/>
    <property type="match status" value="1"/>
</dbReference>
<proteinExistence type="inferred from homology"/>
<protein>
    <submittedName>
        <fullName evidence="9">Acyl-CoA dehydrogenase family protein</fullName>
    </submittedName>
</protein>
<dbReference type="InterPro" id="IPR009075">
    <property type="entry name" value="AcylCo_DH/oxidase_C"/>
</dbReference>
<dbReference type="InterPro" id="IPR006091">
    <property type="entry name" value="Acyl-CoA_Oxase/DH_mid-dom"/>
</dbReference>
<dbReference type="AlphaFoldDB" id="A0AAU8NHV0"/>
<evidence type="ECO:0000256" key="3">
    <source>
        <dbReference type="ARBA" id="ARBA00022630"/>
    </source>
</evidence>
<accession>A0AAU8NHV0</accession>
<dbReference type="Gene3D" id="1.10.540.10">
    <property type="entry name" value="Acyl-CoA dehydrogenase/oxidase, N-terminal domain"/>
    <property type="match status" value="1"/>
</dbReference>
<keyword evidence="3 5" id="KW-0285">Flavoprotein</keyword>
<reference evidence="9" key="1">
    <citation type="submission" date="2024-05" db="EMBL/GenBank/DDBJ databases">
        <title>Draft genome assemblies of 36 bacteria isolated from hibernating arctic ground squirrels.</title>
        <authorList>
            <person name="McKee H."/>
            <person name="Mullen L."/>
            <person name="Drown D.M."/>
            <person name="Duddleston K.N."/>
        </authorList>
    </citation>
    <scope>NUCLEOTIDE SEQUENCE</scope>
    <source>
        <strain evidence="9">AN1007</strain>
    </source>
</reference>
<evidence type="ECO:0000256" key="2">
    <source>
        <dbReference type="ARBA" id="ARBA00009347"/>
    </source>
</evidence>
<dbReference type="InterPro" id="IPR037069">
    <property type="entry name" value="AcylCoA_DH/ox_N_sf"/>
</dbReference>
<feature type="domain" description="Acyl-CoA dehydrogenase/oxidase N-terminal" evidence="8">
    <location>
        <begin position="5"/>
        <end position="115"/>
    </location>
</feature>
<dbReference type="InterPro" id="IPR009100">
    <property type="entry name" value="AcylCoA_DH/oxidase_NM_dom_sf"/>
</dbReference>
<organism evidence="9">
    <name type="scientific">Paenibacillus sp. AN1007</name>
    <dbReference type="NCBI Taxonomy" id="3151385"/>
    <lineage>
        <taxon>Bacteria</taxon>
        <taxon>Bacillati</taxon>
        <taxon>Bacillota</taxon>
        <taxon>Bacilli</taxon>
        <taxon>Bacillales</taxon>
        <taxon>Paenibacillaceae</taxon>
        <taxon>Paenibacillus</taxon>
    </lineage>
</organism>
<dbReference type="Pfam" id="PF02770">
    <property type="entry name" value="Acyl-CoA_dh_M"/>
    <property type="match status" value="1"/>
</dbReference>
<comment type="similarity">
    <text evidence="2 5">Belongs to the acyl-CoA dehydrogenase family.</text>
</comment>
<dbReference type="PANTHER" id="PTHR43884">
    <property type="entry name" value="ACYL-COA DEHYDROGENASE"/>
    <property type="match status" value="1"/>
</dbReference>
<dbReference type="SUPFAM" id="SSF56645">
    <property type="entry name" value="Acyl-CoA dehydrogenase NM domain-like"/>
    <property type="match status" value="1"/>
</dbReference>
<dbReference type="EMBL" id="CP159992">
    <property type="protein sequence ID" value="XCP97861.1"/>
    <property type="molecule type" value="Genomic_DNA"/>
</dbReference>
<name>A0AAU8NHV0_9BACL</name>
<keyword evidence="5" id="KW-0560">Oxidoreductase</keyword>
<dbReference type="GO" id="GO:0003995">
    <property type="term" value="F:acyl-CoA dehydrogenase activity"/>
    <property type="evidence" value="ECO:0007669"/>
    <property type="project" value="TreeGrafter"/>
</dbReference>
<dbReference type="Pfam" id="PF00441">
    <property type="entry name" value="Acyl-CoA_dh_1"/>
    <property type="match status" value="1"/>
</dbReference>
<feature type="domain" description="Acyl-CoA oxidase/dehydrogenase middle" evidence="7">
    <location>
        <begin position="119"/>
        <end position="209"/>
    </location>
</feature>
<dbReference type="GO" id="GO:0050660">
    <property type="term" value="F:flavin adenine dinucleotide binding"/>
    <property type="evidence" value="ECO:0007669"/>
    <property type="project" value="InterPro"/>
</dbReference>
<dbReference type="Gene3D" id="1.20.140.10">
    <property type="entry name" value="Butyryl-CoA Dehydrogenase, subunit A, domain 3"/>
    <property type="match status" value="1"/>
</dbReference>
<dbReference type="Gene3D" id="2.40.110.10">
    <property type="entry name" value="Butyryl-CoA Dehydrogenase, subunit A, domain 2"/>
    <property type="match status" value="1"/>
</dbReference>
<gene>
    <name evidence="9" type="ORF">ABXS70_00770</name>
</gene>
<evidence type="ECO:0000256" key="5">
    <source>
        <dbReference type="RuleBase" id="RU362125"/>
    </source>
</evidence>
<dbReference type="RefSeq" id="WP_366296496.1">
    <property type="nucleotide sequence ID" value="NZ_CP159992.1"/>
</dbReference>
<dbReference type="InterPro" id="IPR013786">
    <property type="entry name" value="AcylCoA_DH/ox_N"/>
</dbReference>
<evidence type="ECO:0000256" key="1">
    <source>
        <dbReference type="ARBA" id="ARBA00001974"/>
    </source>
</evidence>
<dbReference type="InterPro" id="IPR036250">
    <property type="entry name" value="AcylCo_DH-like_C"/>
</dbReference>
<evidence type="ECO:0000256" key="4">
    <source>
        <dbReference type="ARBA" id="ARBA00022827"/>
    </source>
</evidence>
<dbReference type="InterPro" id="IPR046373">
    <property type="entry name" value="Acyl-CoA_Oxase/DH_mid-dom_sf"/>
</dbReference>
<feature type="domain" description="Acyl-CoA dehydrogenase/oxidase C-terminal" evidence="6">
    <location>
        <begin position="227"/>
        <end position="368"/>
    </location>
</feature>
<evidence type="ECO:0000259" key="7">
    <source>
        <dbReference type="Pfam" id="PF02770"/>
    </source>
</evidence>
<comment type="cofactor">
    <cofactor evidence="1 5">
        <name>FAD</name>
        <dbReference type="ChEBI" id="CHEBI:57692"/>
    </cofactor>
</comment>
<keyword evidence="4 5" id="KW-0274">FAD</keyword>